<dbReference type="EMBL" id="AP019308">
    <property type="protein sequence ID" value="BBH23670.1"/>
    <property type="molecule type" value="Genomic_DNA"/>
</dbReference>
<dbReference type="GO" id="GO:0055085">
    <property type="term" value="P:transmembrane transport"/>
    <property type="evidence" value="ECO:0007669"/>
    <property type="project" value="InterPro"/>
</dbReference>
<dbReference type="Gene3D" id="1.10.3720.10">
    <property type="entry name" value="MetI-like"/>
    <property type="match status" value="1"/>
</dbReference>
<keyword evidence="3" id="KW-1003">Cell membrane</keyword>
<evidence type="ECO:0000256" key="1">
    <source>
        <dbReference type="ARBA" id="ARBA00004651"/>
    </source>
</evidence>
<dbReference type="GO" id="GO:0005886">
    <property type="term" value="C:plasma membrane"/>
    <property type="evidence" value="ECO:0007669"/>
    <property type="project" value="UniProtKB-SubCell"/>
</dbReference>
<organism evidence="8 9">
    <name type="scientific">Paenibacillus baekrokdamisoli</name>
    <dbReference type="NCBI Taxonomy" id="1712516"/>
    <lineage>
        <taxon>Bacteria</taxon>
        <taxon>Bacillati</taxon>
        <taxon>Bacillota</taxon>
        <taxon>Bacilli</taxon>
        <taxon>Bacillales</taxon>
        <taxon>Paenibacillaceae</taxon>
        <taxon>Paenibacillus</taxon>
    </lineage>
</organism>
<dbReference type="RefSeq" id="WP_125663357.1">
    <property type="nucleotide sequence ID" value="NZ_AP019308.1"/>
</dbReference>
<keyword evidence="6 7" id="KW-0472">Membrane</keyword>
<feature type="transmembrane region" description="Helical" evidence="7">
    <location>
        <begin position="9"/>
        <end position="31"/>
    </location>
</feature>
<proteinExistence type="inferred from homology"/>
<dbReference type="PANTHER" id="PTHR43744">
    <property type="entry name" value="ABC TRANSPORTER PERMEASE PROTEIN MG189-RELATED-RELATED"/>
    <property type="match status" value="1"/>
</dbReference>
<dbReference type="PROSITE" id="PS50928">
    <property type="entry name" value="ABC_TM1"/>
    <property type="match status" value="1"/>
</dbReference>
<feature type="transmembrane region" description="Helical" evidence="7">
    <location>
        <begin position="182"/>
        <end position="204"/>
    </location>
</feature>
<reference evidence="8 9" key="1">
    <citation type="submission" date="2018-11" db="EMBL/GenBank/DDBJ databases">
        <title>Complete genome sequence of Paenibacillus baekrokdamisoli strain KCTC 33723.</title>
        <authorList>
            <person name="Kang S.W."/>
            <person name="Lee K.C."/>
            <person name="Kim K.K."/>
            <person name="Kim J.S."/>
            <person name="Kim D.S."/>
            <person name="Ko S.H."/>
            <person name="Yang S.H."/>
            <person name="Lee J.S."/>
        </authorList>
    </citation>
    <scope>NUCLEOTIDE SEQUENCE [LARGE SCALE GENOMIC DNA]</scope>
    <source>
        <strain evidence="8 9">KCTC 33723</strain>
    </source>
</reference>
<dbReference type="KEGG" id="pbk:Back11_50150"/>
<dbReference type="AlphaFoldDB" id="A0A3G9IXS9"/>
<comment type="subcellular location">
    <subcellularLocation>
        <location evidence="1 7">Cell membrane</location>
        <topology evidence="1 7">Multi-pass membrane protein</topology>
    </subcellularLocation>
</comment>
<keyword evidence="9" id="KW-1185">Reference proteome</keyword>
<dbReference type="SUPFAM" id="SSF161098">
    <property type="entry name" value="MetI-like"/>
    <property type="match status" value="1"/>
</dbReference>
<evidence type="ECO:0000256" key="2">
    <source>
        <dbReference type="ARBA" id="ARBA00022448"/>
    </source>
</evidence>
<dbReference type="CDD" id="cd06261">
    <property type="entry name" value="TM_PBP2"/>
    <property type="match status" value="1"/>
</dbReference>
<dbReference type="Proteomes" id="UP000275368">
    <property type="component" value="Chromosome"/>
</dbReference>
<feature type="transmembrane region" description="Helical" evidence="7">
    <location>
        <begin position="240"/>
        <end position="261"/>
    </location>
</feature>
<comment type="similarity">
    <text evidence="7">Belongs to the binding-protein-dependent transport system permease family.</text>
</comment>
<name>A0A3G9IXS9_9BACL</name>
<dbReference type="InterPro" id="IPR035906">
    <property type="entry name" value="MetI-like_sf"/>
</dbReference>
<dbReference type="InterPro" id="IPR000515">
    <property type="entry name" value="MetI-like"/>
</dbReference>
<accession>A0A3G9IXS9</accession>
<feature type="transmembrane region" description="Helical" evidence="7">
    <location>
        <begin position="139"/>
        <end position="161"/>
    </location>
</feature>
<evidence type="ECO:0000256" key="3">
    <source>
        <dbReference type="ARBA" id="ARBA00022475"/>
    </source>
</evidence>
<keyword evidence="4 7" id="KW-0812">Transmembrane</keyword>
<sequence length="276" mass="31450">MKKQGSKRLVIYLVLLAWGFICIYPMLWMIGASLKEPLDVMSSYALFPTKKWLWETYYNVWNRLGFFKYFLNSLSVTVWTLVLINLIYSFTGFAFAKLKFPGKTIFFYMFLGMMFVPGITVLVPIYLTENYLGILDTHLGVILPMVNGGAPFAIFLFRNYFQTIPHEIYESAKMEGAGISRILFQIYLPLALPAIITITTMNFLGSWNSLVLPMIVLNDHKLFTLPLAVMLLDTGVFRQWNVLMAGSLISIVPVVITFFSLQKYYLQGLAAGAVKS</sequence>
<feature type="transmembrane region" description="Helical" evidence="7">
    <location>
        <begin position="105"/>
        <end position="127"/>
    </location>
</feature>
<dbReference type="PANTHER" id="PTHR43744:SF12">
    <property type="entry name" value="ABC TRANSPORTER PERMEASE PROTEIN MG189-RELATED"/>
    <property type="match status" value="1"/>
</dbReference>
<gene>
    <name evidence="8" type="ORF">Back11_50150</name>
</gene>
<dbReference type="OrthoDB" id="187395at2"/>
<feature type="transmembrane region" description="Helical" evidence="7">
    <location>
        <begin position="69"/>
        <end position="93"/>
    </location>
</feature>
<evidence type="ECO:0000256" key="4">
    <source>
        <dbReference type="ARBA" id="ARBA00022692"/>
    </source>
</evidence>
<evidence type="ECO:0000313" key="9">
    <source>
        <dbReference type="Proteomes" id="UP000275368"/>
    </source>
</evidence>
<protein>
    <submittedName>
        <fullName evidence="8">Sugar ABC transporter permease</fullName>
    </submittedName>
</protein>
<evidence type="ECO:0000256" key="7">
    <source>
        <dbReference type="RuleBase" id="RU363032"/>
    </source>
</evidence>
<keyword evidence="2 7" id="KW-0813">Transport</keyword>
<keyword evidence="5 7" id="KW-1133">Transmembrane helix</keyword>
<evidence type="ECO:0000256" key="6">
    <source>
        <dbReference type="ARBA" id="ARBA00023136"/>
    </source>
</evidence>
<dbReference type="Pfam" id="PF00528">
    <property type="entry name" value="BPD_transp_1"/>
    <property type="match status" value="1"/>
</dbReference>
<evidence type="ECO:0000256" key="5">
    <source>
        <dbReference type="ARBA" id="ARBA00022989"/>
    </source>
</evidence>
<evidence type="ECO:0000313" key="8">
    <source>
        <dbReference type="EMBL" id="BBH23670.1"/>
    </source>
</evidence>